<protein>
    <recommendedName>
        <fullName evidence="4">60S ribosomal protein L29</fullName>
    </recommendedName>
</protein>
<keyword evidence="3 4" id="KW-0687">Ribonucleoprotein</keyword>
<evidence type="ECO:0000256" key="5">
    <source>
        <dbReference type="SAM" id="MobiDB-lite"/>
    </source>
</evidence>
<dbReference type="Gene3D" id="6.10.140.1730">
    <property type="match status" value="1"/>
</dbReference>
<dbReference type="InParanoid" id="G3H890"/>
<organism evidence="6 7">
    <name type="scientific">Cricetulus griseus</name>
    <name type="common">Chinese hamster</name>
    <name type="synonym">Cricetulus barabensis griseus</name>
    <dbReference type="NCBI Taxonomy" id="10029"/>
    <lineage>
        <taxon>Eukaryota</taxon>
        <taxon>Metazoa</taxon>
        <taxon>Chordata</taxon>
        <taxon>Craniata</taxon>
        <taxon>Vertebrata</taxon>
        <taxon>Euteleostomi</taxon>
        <taxon>Mammalia</taxon>
        <taxon>Eutheria</taxon>
        <taxon>Euarchontoglires</taxon>
        <taxon>Glires</taxon>
        <taxon>Rodentia</taxon>
        <taxon>Myomorpha</taxon>
        <taxon>Muroidea</taxon>
        <taxon>Cricetidae</taxon>
        <taxon>Cricetinae</taxon>
        <taxon>Cricetulus</taxon>
    </lineage>
</organism>
<gene>
    <name evidence="6" type="ORF">I79_006590</name>
</gene>
<dbReference type="GO" id="GO:0002181">
    <property type="term" value="P:cytoplasmic translation"/>
    <property type="evidence" value="ECO:0007669"/>
    <property type="project" value="TreeGrafter"/>
</dbReference>
<accession>G3H890</accession>
<evidence type="ECO:0000256" key="4">
    <source>
        <dbReference type="RuleBase" id="RU364026"/>
    </source>
</evidence>
<dbReference type="Proteomes" id="UP000001075">
    <property type="component" value="Unassembled WGS sequence"/>
</dbReference>
<evidence type="ECO:0000256" key="3">
    <source>
        <dbReference type="ARBA" id="ARBA00023274"/>
    </source>
</evidence>
<evidence type="ECO:0000313" key="7">
    <source>
        <dbReference type="Proteomes" id="UP000001075"/>
    </source>
</evidence>
<evidence type="ECO:0000256" key="2">
    <source>
        <dbReference type="ARBA" id="ARBA00022980"/>
    </source>
</evidence>
<dbReference type="PANTHER" id="PTHR12884:SF0">
    <property type="entry name" value="60S RIBOSOMAL PROTEIN L29"/>
    <property type="match status" value="1"/>
</dbReference>
<dbReference type="STRING" id="10029.G3H890"/>
<feature type="region of interest" description="Disordered" evidence="5">
    <location>
        <begin position="1"/>
        <end position="38"/>
    </location>
</feature>
<comment type="similarity">
    <text evidence="1 4">Belongs to the eukaryotic ribosomal protein eL29 family.</text>
</comment>
<feature type="region of interest" description="Disordered" evidence="5">
    <location>
        <begin position="47"/>
        <end position="66"/>
    </location>
</feature>
<proteinExistence type="inferred from homology"/>
<keyword evidence="2 4" id="KW-0689">Ribosomal protein</keyword>
<dbReference type="GO" id="GO:0022625">
    <property type="term" value="C:cytosolic large ribosomal subunit"/>
    <property type="evidence" value="ECO:0007669"/>
    <property type="project" value="TreeGrafter"/>
</dbReference>
<dbReference type="AlphaFoldDB" id="G3H890"/>
<sequence>MAKSKNHTTHNQSRKWHRNGIKKPRSQRWPGLGDPSPDRMFLLQVQTWPSPRTTPHTTSVSSLGSSRSLYSGKDCLGSLDHSGREDVSPSREPDAGGVFPGFEITALGARNPLKPTVLCTRSRFLKIQKDRACCDVRSVVVNLLNATTL</sequence>
<dbReference type="PANTHER" id="PTHR12884">
    <property type="entry name" value="60S RIBOSOMAL PROTEIN L29"/>
    <property type="match status" value="1"/>
</dbReference>
<name>G3H890_CRIGR</name>
<feature type="compositionally biased region" description="Polar residues" evidence="5">
    <location>
        <begin position="47"/>
        <end position="58"/>
    </location>
</feature>
<dbReference type="PaxDb" id="10029-XP_007617611.1"/>
<dbReference type="InterPro" id="IPR002673">
    <property type="entry name" value="Ribosomal_eL29"/>
</dbReference>
<evidence type="ECO:0000256" key="1">
    <source>
        <dbReference type="ARBA" id="ARBA00010247"/>
    </source>
</evidence>
<dbReference type="Pfam" id="PF01779">
    <property type="entry name" value="Ribosomal_L29e"/>
    <property type="match status" value="1"/>
</dbReference>
<feature type="compositionally biased region" description="Basic residues" evidence="5">
    <location>
        <begin position="1"/>
        <end position="26"/>
    </location>
</feature>
<dbReference type="EMBL" id="JH000209">
    <property type="protein sequence ID" value="EGW08872.1"/>
    <property type="molecule type" value="Genomic_DNA"/>
</dbReference>
<dbReference type="GO" id="GO:0003735">
    <property type="term" value="F:structural constituent of ribosome"/>
    <property type="evidence" value="ECO:0007669"/>
    <property type="project" value="UniProtKB-UniRule"/>
</dbReference>
<reference evidence="7" key="1">
    <citation type="journal article" date="2011" name="Nat. Biotechnol.">
        <title>The genomic sequence of the Chinese hamster ovary (CHO)-K1 cell line.</title>
        <authorList>
            <person name="Xu X."/>
            <person name="Nagarajan H."/>
            <person name="Lewis N.E."/>
            <person name="Pan S."/>
            <person name="Cai Z."/>
            <person name="Liu X."/>
            <person name="Chen W."/>
            <person name="Xie M."/>
            <person name="Wang W."/>
            <person name="Hammond S."/>
            <person name="Andersen M.R."/>
            <person name="Neff N."/>
            <person name="Passarelli B."/>
            <person name="Koh W."/>
            <person name="Fan H.C."/>
            <person name="Wang J."/>
            <person name="Gui Y."/>
            <person name="Lee K.H."/>
            <person name="Betenbaugh M.J."/>
            <person name="Quake S.R."/>
            <person name="Famili I."/>
            <person name="Palsson B.O."/>
            <person name="Wang J."/>
        </authorList>
    </citation>
    <scope>NUCLEOTIDE SEQUENCE [LARGE SCALE GENOMIC DNA]</scope>
    <source>
        <strain evidence="7">CHO K1 cell line</strain>
    </source>
</reference>
<evidence type="ECO:0000313" key="6">
    <source>
        <dbReference type="EMBL" id="EGW08872.1"/>
    </source>
</evidence>